<evidence type="ECO:0000313" key="1">
    <source>
        <dbReference type="EMBL" id="MFC1411037.1"/>
    </source>
</evidence>
<organism evidence="1 2">
    <name type="scientific">Streptacidiphilus alkalitolerans</name>
    <dbReference type="NCBI Taxonomy" id="3342712"/>
    <lineage>
        <taxon>Bacteria</taxon>
        <taxon>Bacillati</taxon>
        <taxon>Actinomycetota</taxon>
        <taxon>Actinomycetes</taxon>
        <taxon>Kitasatosporales</taxon>
        <taxon>Streptomycetaceae</taxon>
        <taxon>Streptacidiphilus</taxon>
    </lineage>
</organism>
<evidence type="ECO:0000313" key="2">
    <source>
        <dbReference type="Proteomes" id="UP001592582"/>
    </source>
</evidence>
<gene>
    <name evidence="1" type="ORF">ACEZDG_17395</name>
</gene>
<comment type="caution">
    <text evidence="1">The sequence shown here is derived from an EMBL/GenBank/DDBJ whole genome shotgun (WGS) entry which is preliminary data.</text>
</comment>
<dbReference type="EMBL" id="JBHEZX010000007">
    <property type="protein sequence ID" value="MFC1411037.1"/>
    <property type="molecule type" value="Genomic_DNA"/>
</dbReference>
<dbReference type="Proteomes" id="UP001592582">
    <property type="component" value="Unassembled WGS sequence"/>
</dbReference>
<proteinExistence type="predicted"/>
<accession>A0ABV6VBS6</accession>
<sequence length="241" mass="26344">MGRAAPTGNDAHHSRHDSPRGAQSRYPARTPLPRPRYRATSRHRGSSDTTAGRTCPRPPPPEPSIDLLPGTAATAAAPFGGQLAKPLLYLDIDGVLNPVCPRPAAEFTAHRIHGSTVLMSVRHGHWLRELSAVYQLVWASTWEAQANLCIAPLLDLPALPFVPVGRHAGQPTGDWAPILRHAAGRPFAWLDDLIPDALRLSCAARVDRLLMPVDPGQGLRRSHVDRLLRRPPVRLSFPRRG</sequence>
<reference evidence="1 2" key="1">
    <citation type="submission" date="2024-09" db="EMBL/GenBank/DDBJ databases">
        <authorList>
            <person name="Lee S.D."/>
        </authorList>
    </citation>
    <scope>NUCLEOTIDE SEQUENCE [LARGE SCALE GENOMIC DNA]</scope>
    <source>
        <strain evidence="1 2">N1-1</strain>
    </source>
</reference>
<keyword evidence="2" id="KW-1185">Reference proteome</keyword>
<protein>
    <submittedName>
        <fullName evidence="1">HAD domain-containing protein</fullName>
    </submittedName>
</protein>
<dbReference type="Pfam" id="PF18143">
    <property type="entry name" value="HAD_SAK_2"/>
    <property type="match status" value="1"/>
</dbReference>
<name>A0ABV6VBS6_9ACTN</name>